<sequence>MKTYQILNQNNENGFSAIIMVVILMVVGLLLLTGFNQLLISWHKTIAMETRYYKRFNQASSALNWALTQDWQTPTDQWQCLKDTKYQLKACVKKSQLKVDNYQLLRGEADGFFLYSLAHFKGTKLVVEKGHWLDYCPEKRSSDCE</sequence>
<dbReference type="Pfam" id="PF10713">
    <property type="entry name" value="DUF2509"/>
    <property type="match status" value="1"/>
</dbReference>
<comment type="caution">
    <text evidence="2">The sequence shown here is derived from an EMBL/GenBank/DDBJ whole genome shotgun (WGS) entry which is preliminary data.</text>
</comment>
<keyword evidence="1" id="KW-0812">Transmembrane</keyword>
<keyword evidence="1" id="KW-0472">Membrane</keyword>
<gene>
    <name evidence="2" type="ORF">FPQ15_04140</name>
</gene>
<evidence type="ECO:0000313" key="2">
    <source>
        <dbReference type="EMBL" id="TSK04176.1"/>
    </source>
</evidence>
<keyword evidence="1" id="KW-1133">Transmembrane helix</keyword>
<dbReference type="EMBL" id="VMHM01000004">
    <property type="protein sequence ID" value="TSK04176.1"/>
    <property type="molecule type" value="Genomic_DNA"/>
</dbReference>
<organism evidence="2 3">
    <name type="scientific">Gilliamella apicola</name>
    <dbReference type="NCBI Taxonomy" id="1196095"/>
    <lineage>
        <taxon>Bacteria</taxon>
        <taxon>Pseudomonadati</taxon>
        <taxon>Pseudomonadota</taxon>
        <taxon>Gammaproteobacteria</taxon>
        <taxon>Orbales</taxon>
        <taxon>Orbaceae</taxon>
        <taxon>Gilliamella</taxon>
    </lineage>
</organism>
<evidence type="ECO:0000256" key="1">
    <source>
        <dbReference type="SAM" id="Phobius"/>
    </source>
</evidence>
<dbReference type="AlphaFoldDB" id="A0A556SSR1"/>
<dbReference type="Proteomes" id="UP000319483">
    <property type="component" value="Unassembled WGS sequence"/>
</dbReference>
<accession>A0A556SSR1</accession>
<reference evidence="2 3" key="1">
    <citation type="submission" date="2019-07" db="EMBL/GenBank/DDBJ databases">
        <title>Gilliamella genomes.</title>
        <authorList>
            <person name="Zheng H."/>
        </authorList>
    </citation>
    <scope>NUCLEOTIDE SEQUENCE [LARGE SCALE GENOMIC DNA]</scope>
    <source>
        <strain evidence="2 3">W8127</strain>
    </source>
</reference>
<feature type="transmembrane region" description="Helical" evidence="1">
    <location>
        <begin position="15"/>
        <end position="35"/>
    </location>
</feature>
<name>A0A556SSR1_9GAMM</name>
<dbReference type="InterPro" id="IPR019652">
    <property type="entry name" value="DUF2509"/>
</dbReference>
<dbReference type="RefSeq" id="WP_144091584.1">
    <property type="nucleotide sequence ID" value="NZ_CAMLRN010000005.1"/>
</dbReference>
<proteinExistence type="predicted"/>
<evidence type="ECO:0000313" key="3">
    <source>
        <dbReference type="Proteomes" id="UP000319483"/>
    </source>
</evidence>
<protein>
    <submittedName>
        <fullName evidence="2">DUF2509 family protein</fullName>
    </submittedName>
</protein>